<evidence type="ECO:0000256" key="1">
    <source>
        <dbReference type="ARBA" id="ARBA00008601"/>
    </source>
</evidence>
<dbReference type="OMA" id="TKHGITH"/>
<keyword evidence="3" id="KW-0378">Hydrolase</keyword>
<dbReference type="KEGG" id="spar:SPRG_03157"/>
<dbReference type="InterPro" id="IPR029021">
    <property type="entry name" value="Prot-tyrosine_phosphatase-like"/>
</dbReference>
<dbReference type="SUPFAM" id="SSF52799">
    <property type="entry name" value="(Phosphotyrosine protein) phosphatases II"/>
    <property type="match status" value="1"/>
</dbReference>
<dbReference type="Proteomes" id="UP000030745">
    <property type="component" value="Unassembled WGS sequence"/>
</dbReference>
<proteinExistence type="inferred from homology"/>
<evidence type="ECO:0000313" key="7">
    <source>
        <dbReference type="EMBL" id="KDO31941.1"/>
    </source>
</evidence>
<feature type="domain" description="Tyrosine-protein phosphatase" evidence="5">
    <location>
        <begin position="31"/>
        <end position="173"/>
    </location>
</feature>
<keyword evidence="8" id="KW-1185">Reference proteome</keyword>
<dbReference type="PRINTS" id="PR01908">
    <property type="entry name" value="ADSPHPHTASE"/>
</dbReference>
<sequence length="201" mass="22696">MQRSHDASGESDVVPKKPRLSAIRSLSIQHNATRLLDGLLYIGGNDCVNDLDVLGTMDISHVVNCTRETPNYFPDRVEYLRVPITDEPEMEIDMYFDDACAFIHKAVENHMACMVHCSHGMSRSATIVLAYLVKIRKMRLLDALQYLRSLRRVVSPNIGFMQRLLELEMAVHDANSLDLQAYTKDRFAPIPDLALNPAHSA</sequence>
<dbReference type="GeneID" id="24125685"/>
<dbReference type="CDD" id="cd14498">
    <property type="entry name" value="DSP"/>
    <property type="match status" value="1"/>
</dbReference>
<dbReference type="GO" id="GO:0005737">
    <property type="term" value="C:cytoplasm"/>
    <property type="evidence" value="ECO:0007669"/>
    <property type="project" value="TreeGrafter"/>
</dbReference>
<dbReference type="GO" id="GO:0004725">
    <property type="term" value="F:protein tyrosine phosphatase activity"/>
    <property type="evidence" value="ECO:0007669"/>
    <property type="project" value="UniProtKB-EC"/>
</dbReference>
<reference evidence="7 8" key="1">
    <citation type="journal article" date="2013" name="PLoS Genet.">
        <title>Distinctive expansion of potential virulence genes in the genome of the oomycete fish pathogen Saprolegnia parasitica.</title>
        <authorList>
            <person name="Jiang R.H."/>
            <person name="de Bruijn I."/>
            <person name="Haas B.J."/>
            <person name="Belmonte R."/>
            <person name="Lobach L."/>
            <person name="Christie J."/>
            <person name="van den Ackerveken G."/>
            <person name="Bottin A."/>
            <person name="Bulone V."/>
            <person name="Diaz-Moreno S.M."/>
            <person name="Dumas B."/>
            <person name="Fan L."/>
            <person name="Gaulin E."/>
            <person name="Govers F."/>
            <person name="Grenville-Briggs L.J."/>
            <person name="Horner N.R."/>
            <person name="Levin J.Z."/>
            <person name="Mammella M."/>
            <person name="Meijer H.J."/>
            <person name="Morris P."/>
            <person name="Nusbaum C."/>
            <person name="Oome S."/>
            <person name="Phillips A.J."/>
            <person name="van Rooyen D."/>
            <person name="Rzeszutek E."/>
            <person name="Saraiva M."/>
            <person name="Secombes C.J."/>
            <person name="Seidl M.F."/>
            <person name="Snel B."/>
            <person name="Stassen J.H."/>
            <person name="Sykes S."/>
            <person name="Tripathy S."/>
            <person name="van den Berg H."/>
            <person name="Vega-Arreguin J.C."/>
            <person name="Wawra S."/>
            <person name="Young S.K."/>
            <person name="Zeng Q."/>
            <person name="Dieguez-Uribeondo J."/>
            <person name="Russ C."/>
            <person name="Tyler B.M."/>
            <person name="van West P."/>
        </authorList>
    </citation>
    <scope>NUCLEOTIDE SEQUENCE [LARGE SCALE GENOMIC DNA]</scope>
    <source>
        <strain evidence="7 8">CBS 223.65</strain>
    </source>
</reference>
<organism evidence="7 8">
    <name type="scientific">Saprolegnia parasitica (strain CBS 223.65)</name>
    <dbReference type="NCBI Taxonomy" id="695850"/>
    <lineage>
        <taxon>Eukaryota</taxon>
        <taxon>Sar</taxon>
        <taxon>Stramenopiles</taxon>
        <taxon>Oomycota</taxon>
        <taxon>Saprolegniomycetes</taxon>
        <taxon>Saprolegniales</taxon>
        <taxon>Saprolegniaceae</taxon>
        <taxon>Saprolegnia</taxon>
    </lineage>
</organism>
<dbReference type="Gene3D" id="3.90.190.10">
    <property type="entry name" value="Protein tyrosine phosphatase superfamily"/>
    <property type="match status" value="1"/>
</dbReference>
<protein>
    <recommendedName>
        <fullName evidence="2">protein-tyrosine-phosphatase</fullName>
        <ecNumber evidence="2">3.1.3.48</ecNumber>
    </recommendedName>
</protein>
<evidence type="ECO:0000259" key="5">
    <source>
        <dbReference type="PROSITE" id="PS50054"/>
    </source>
</evidence>
<dbReference type="PANTHER" id="PTHR10159:SF530">
    <property type="entry name" value="DUAL SPECIFICITY PROTEIN PHOSPHATASE DDB_G0271350-RELATED"/>
    <property type="match status" value="1"/>
</dbReference>
<dbReference type="PROSITE" id="PS50056">
    <property type="entry name" value="TYR_PHOSPHATASE_2"/>
    <property type="match status" value="1"/>
</dbReference>
<evidence type="ECO:0000259" key="6">
    <source>
        <dbReference type="PROSITE" id="PS50056"/>
    </source>
</evidence>
<evidence type="ECO:0000256" key="3">
    <source>
        <dbReference type="ARBA" id="ARBA00022801"/>
    </source>
</evidence>
<dbReference type="VEuPathDB" id="FungiDB:SPRG_03157"/>
<accession>A0A067CZI3</accession>
<dbReference type="EC" id="3.1.3.48" evidence="2"/>
<dbReference type="AlphaFoldDB" id="A0A067CZI3"/>
<dbReference type="PROSITE" id="PS50054">
    <property type="entry name" value="TYR_PHOSPHATASE_DUAL"/>
    <property type="match status" value="1"/>
</dbReference>
<dbReference type="Pfam" id="PF00782">
    <property type="entry name" value="DSPc"/>
    <property type="match status" value="1"/>
</dbReference>
<keyword evidence="4" id="KW-0904">Protein phosphatase</keyword>
<evidence type="ECO:0000313" key="8">
    <source>
        <dbReference type="Proteomes" id="UP000030745"/>
    </source>
</evidence>
<dbReference type="SMART" id="SM00195">
    <property type="entry name" value="DSPc"/>
    <property type="match status" value="1"/>
</dbReference>
<evidence type="ECO:0000256" key="4">
    <source>
        <dbReference type="ARBA" id="ARBA00022912"/>
    </source>
</evidence>
<dbReference type="STRING" id="695850.A0A067CZI3"/>
<dbReference type="PROSITE" id="PS00383">
    <property type="entry name" value="TYR_PHOSPHATASE_1"/>
    <property type="match status" value="1"/>
</dbReference>
<dbReference type="InterPro" id="IPR000340">
    <property type="entry name" value="Dual-sp_phosphatase_cat-dom"/>
</dbReference>
<evidence type="ECO:0000256" key="2">
    <source>
        <dbReference type="ARBA" id="ARBA00013064"/>
    </source>
</evidence>
<comment type="similarity">
    <text evidence="1">Belongs to the protein-tyrosine phosphatase family. Non-receptor class dual specificity subfamily.</text>
</comment>
<dbReference type="OrthoDB" id="10252009at2759"/>
<dbReference type="GO" id="GO:0043409">
    <property type="term" value="P:negative regulation of MAPK cascade"/>
    <property type="evidence" value="ECO:0007669"/>
    <property type="project" value="TreeGrafter"/>
</dbReference>
<name>A0A067CZI3_SAPPC</name>
<dbReference type="InterPro" id="IPR000387">
    <property type="entry name" value="Tyr_Pase_dom"/>
</dbReference>
<gene>
    <name evidence="7" type="ORF">SPRG_03157</name>
</gene>
<dbReference type="RefSeq" id="XP_012197139.1">
    <property type="nucleotide sequence ID" value="XM_012341749.1"/>
</dbReference>
<dbReference type="PANTHER" id="PTHR10159">
    <property type="entry name" value="DUAL SPECIFICITY PROTEIN PHOSPHATASE"/>
    <property type="match status" value="1"/>
</dbReference>
<dbReference type="InterPro" id="IPR016130">
    <property type="entry name" value="Tyr_Pase_AS"/>
</dbReference>
<feature type="domain" description="Tyrosine specific protein phosphatases" evidence="6">
    <location>
        <begin position="114"/>
        <end position="151"/>
    </location>
</feature>
<dbReference type="InterPro" id="IPR020422">
    <property type="entry name" value="TYR_PHOSPHATASE_DUAL_dom"/>
</dbReference>
<dbReference type="EMBL" id="KK583196">
    <property type="protein sequence ID" value="KDO31941.1"/>
    <property type="molecule type" value="Genomic_DNA"/>
</dbReference>